<dbReference type="InterPro" id="IPR032675">
    <property type="entry name" value="LRR_dom_sf"/>
</dbReference>
<proteinExistence type="predicted"/>
<dbReference type="SUPFAM" id="SSF52058">
    <property type="entry name" value="L domain-like"/>
    <property type="match status" value="1"/>
</dbReference>
<feature type="signal peptide" evidence="2">
    <location>
        <begin position="1"/>
        <end position="27"/>
    </location>
</feature>
<evidence type="ECO:0000256" key="2">
    <source>
        <dbReference type="SAM" id="SignalP"/>
    </source>
</evidence>
<dbReference type="PANTHER" id="PTHR48059">
    <property type="entry name" value="POLYGALACTURONASE INHIBITOR 1"/>
    <property type="match status" value="1"/>
</dbReference>
<feature type="chain" id="PRO_5031477526" description="Leucine-rich repeat-containing N-terminal plant-type domain-containing protein" evidence="2">
    <location>
        <begin position="28"/>
        <end position="346"/>
    </location>
</feature>
<accession>A0A7S3Q3J9</accession>
<dbReference type="FunFam" id="3.80.10.10:FF:000221">
    <property type="entry name" value="Leucine-rich repeat receptor-like protein kinase PXL1"/>
    <property type="match status" value="1"/>
</dbReference>
<name>A0A7S3Q3J9_9STRA</name>
<dbReference type="InterPro" id="IPR051848">
    <property type="entry name" value="PGIP"/>
</dbReference>
<dbReference type="InterPro" id="IPR001611">
    <property type="entry name" value="Leu-rich_rpt"/>
</dbReference>
<organism evidence="3">
    <name type="scientific">Chaetoceros debilis</name>
    <dbReference type="NCBI Taxonomy" id="122233"/>
    <lineage>
        <taxon>Eukaryota</taxon>
        <taxon>Sar</taxon>
        <taxon>Stramenopiles</taxon>
        <taxon>Ochrophyta</taxon>
        <taxon>Bacillariophyta</taxon>
        <taxon>Coscinodiscophyceae</taxon>
        <taxon>Chaetocerotophycidae</taxon>
        <taxon>Chaetocerotales</taxon>
        <taxon>Chaetocerotaceae</taxon>
        <taxon>Chaetoceros</taxon>
    </lineage>
</organism>
<comment type="subcellular location">
    <subcellularLocation>
        <location evidence="1">Cell envelope</location>
    </subcellularLocation>
</comment>
<dbReference type="AlphaFoldDB" id="A0A7S3Q3J9"/>
<evidence type="ECO:0008006" key="4">
    <source>
        <dbReference type="Google" id="ProtNLM"/>
    </source>
</evidence>
<evidence type="ECO:0000256" key="1">
    <source>
        <dbReference type="ARBA" id="ARBA00004196"/>
    </source>
</evidence>
<dbReference type="EMBL" id="HBIO01012346">
    <property type="protein sequence ID" value="CAE0464740.1"/>
    <property type="molecule type" value="Transcribed_RNA"/>
</dbReference>
<gene>
    <name evidence="3" type="ORF">CDEB00056_LOCUS9581</name>
</gene>
<dbReference type="Pfam" id="PF00560">
    <property type="entry name" value="LRR_1"/>
    <property type="match status" value="2"/>
</dbReference>
<evidence type="ECO:0000313" key="3">
    <source>
        <dbReference type="EMBL" id="CAE0464740.1"/>
    </source>
</evidence>
<protein>
    <recommendedName>
        <fullName evidence="4">Leucine-rich repeat-containing N-terminal plant-type domain-containing protein</fullName>
    </recommendedName>
</protein>
<keyword evidence="2" id="KW-0732">Signal</keyword>
<dbReference type="Gene3D" id="3.80.10.10">
    <property type="entry name" value="Ribonuclease Inhibitor"/>
    <property type="match status" value="2"/>
</dbReference>
<reference evidence="3" key="1">
    <citation type="submission" date="2021-01" db="EMBL/GenBank/DDBJ databases">
        <authorList>
            <person name="Corre E."/>
            <person name="Pelletier E."/>
            <person name="Niang G."/>
            <person name="Scheremetjew M."/>
            <person name="Finn R."/>
            <person name="Kale V."/>
            <person name="Holt S."/>
            <person name="Cochrane G."/>
            <person name="Meng A."/>
            <person name="Brown T."/>
            <person name="Cohen L."/>
        </authorList>
    </citation>
    <scope>NUCLEOTIDE SEQUENCE</scope>
    <source>
        <strain evidence="3">MM31A-1</strain>
    </source>
</reference>
<sequence>MKTYSSSILKVAALVSVFLSSINVVSAAVKKLNIDTRRYSKICANRLPIEDYDKRGHAILKLSIEASSLTSILSKDSPQHKAMCWMIHDDQRKVDPRGNRAKFLERYALVTLYSNTKGPGWTRSDNWLGKEDECTWYGITCTRTSLVSLKKRITTVDLSFNKVDGILPAEVAYLTEVTDLDLNGNSLQGVLPTLMFVNLKKLRRLNLHMNDLFGAIPTQVGNLKNLKELTLFGNFFFGKIPETISNLKKLENLDLYANNLTGRIPASIGTLKKLKEFYVNDNEVAGTMPKEVCALKLQHLISDCLGARPEVPCDCCSVCCQGLPDPKCRSMRAGKATQKKKKKVKK</sequence>
<dbReference type="PANTHER" id="PTHR48059:SF30">
    <property type="entry name" value="OS06G0587000 PROTEIN"/>
    <property type="match status" value="1"/>
</dbReference>